<dbReference type="AlphaFoldDB" id="A0A0U1L5W3"/>
<protein>
    <recommendedName>
        <fullName evidence="4">Gamma-glutamylcyclotransferase AIG2-like domain-containing protein</fullName>
    </recommendedName>
</protein>
<keyword evidence="6" id="KW-1185">Reference proteome</keyword>
<evidence type="ECO:0000313" key="5">
    <source>
        <dbReference type="EMBL" id="CQR75077.1"/>
    </source>
</evidence>
<evidence type="ECO:0000256" key="2">
    <source>
        <dbReference type="PIRSR" id="PIRSR617939-1"/>
    </source>
</evidence>
<keyword evidence="1" id="KW-0456">Lyase</keyword>
<dbReference type="InterPro" id="IPR009288">
    <property type="entry name" value="AIG2-like_dom"/>
</dbReference>
<feature type="domain" description="Gamma-glutamylcyclotransferase AIG2-like" evidence="4">
    <location>
        <begin position="7"/>
        <end position="119"/>
    </location>
</feature>
<proteinExistence type="predicted"/>
<dbReference type="PANTHER" id="PTHR12935:SF0">
    <property type="entry name" value="GAMMA-GLUTAMYLCYCLOTRANSFERASE"/>
    <property type="match status" value="1"/>
</dbReference>
<dbReference type="GO" id="GO:0003839">
    <property type="term" value="F:gamma-glutamylcyclotransferase activity"/>
    <property type="evidence" value="ECO:0007669"/>
    <property type="project" value="InterPro"/>
</dbReference>
<dbReference type="InterPro" id="IPR013024">
    <property type="entry name" value="GGCT-like"/>
</dbReference>
<evidence type="ECO:0000313" key="6">
    <source>
        <dbReference type="Proteomes" id="UP000049855"/>
    </source>
</evidence>
<evidence type="ECO:0000256" key="1">
    <source>
        <dbReference type="ARBA" id="ARBA00023239"/>
    </source>
</evidence>
<dbReference type="PANTHER" id="PTHR12935">
    <property type="entry name" value="GAMMA-GLUTAMYLCYCLOTRANSFERASE"/>
    <property type="match status" value="1"/>
</dbReference>
<gene>
    <name evidence="5" type="ORF">SpAn4DRAFT_4441</name>
</gene>
<dbReference type="EMBL" id="CTRP01000016">
    <property type="protein sequence ID" value="CQR75077.1"/>
    <property type="molecule type" value="Genomic_DNA"/>
</dbReference>
<dbReference type="SUPFAM" id="SSF110857">
    <property type="entry name" value="Gamma-glutamyl cyclotransferase-like"/>
    <property type="match status" value="1"/>
</dbReference>
<dbReference type="Pfam" id="PF06094">
    <property type="entry name" value="GGACT"/>
    <property type="match status" value="1"/>
</dbReference>
<name>A0A0U1L5W3_9FIRM</name>
<dbReference type="Gene3D" id="3.10.490.10">
    <property type="entry name" value="Gamma-glutamyl cyclotransferase-like"/>
    <property type="match status" value="1"/>
</dbReference>
<dbReference type="CDD" id="cd06661">
    <property type="entry name" value="GGCT_like"/>
    <property type="match status" value="1"/>
</dbReference>
<feature type="binding site" evidence="3">
    <location>
        <position position="119"/>
    </location>
    <ligand>
        <name>substrate</name>
    </ligand>
</feature>
<feature type="active site" description="Proton acceptor" evidence="2">
    <location>
        <position position="77"/>
    </location>
</feature>
<evidence type="ECO:0000256" key="3">
    <source>
        <dbReference type="PIRSR" id="PIRSR617939-2"/>
    </source>
</evidence>
<feature type="binding site" evidence="3">
    <location>
        <begin position="6"/>
        <end position="11"/>
    </location>
    <ligand>
        <name>substrate</name>
    </ligand>
</feature>
<accession>A0A0U1L5W3</accession>
<dbReference type="InterPro" id="IPR036568">
    <property type="entry name" value="GGCT-like_sf"/>
</dbReference>
<evidence type="ECO:0000259" key="4">
    <source>
        <dbReference type="Pfam" id="PF06094"/>
    </source>
</evidence>
<dbReference type="InterPro" id="IPR017939">
    <property type="entry name" value="G-Glutamylcylcotransferase"/>
</dbReference>
<organism evidence="5 6">
    <name type="scientific">Sporomusa ovata</name>
    <dbReference type="NCBI Taxonomy" id="2378"/>
    <lineage>
        <taxon>Bacteria</taxon>
        <taxon>Bacillati</taxon>
        <taxon>Bacillota</taxon>
        <taxon>Negativicutes</taxon>
        <taxon>Selenomonadales</taxon>
        <taxon>Sporomusaceae</taxon>
        <taxon>Sporomusa</taxon>
    </lineage>
</organism>
<dbReference type="RefSeq" id="WP_021171294.1">
    <property type="nucleotide sequence ID" value="NZ_CTRP01000016.1"/>
</dbReference>
<reference evidence="6" key="1">
    <citation type="submission" date="2015-03" db="EMBL/GenBank/DDBJ databases">
        <authorList>
            <person name="Nijsse Bart"/>
        </authorList>
    </citation>
    <scope>NUCLEOTIDE SEQUENCE [LARGE SCALE GENOMIC DNA]</scope>
</reference>
<dbReference type="Proteomes" id="UP000049855">
    <property type="component" value="Unassembled WGS sequence"/>
</dbReference>
<sequence length="149" mass="16889">METKIYAAYGSNLNLKQMKKRCPKAKVIGKGELFDYKLTFRGKQTGVANVERSAGCTVPVVLWIITKDCEQELNRYEGYPRLYGKEIVTITTPAGEQEAMLYVMAKQYETMPAIPSEYYFHVIRQGYQDNGIDTAQLNEALTNTKAELS</sequence>